<reference evidence="2 3" key="1">
    <citation type="submission" date="2018-11" db="EMBL/GenBank/DDBJ databases">
        <title>Genomic Encyclopedia of Type Strains, Phase IV (KMG-IV): sequencing the most valuable type-strain genomes for metagenomic binning, comparative biology and taxonomic classification.</title>
        <authorList>
            <person name="Goeker M."/>
        </authorList>
    </citation>
    <scope>NUCLEOTIDE SEQUENCE [LARGE SCALE GENOMIC DNA]</scope>
    <source>
        <strain evidence="2 3">DSM 5900</strain>
    </source>
</reference>
<dbReference type="Pfam" id="PF13561">
    <property type="entry name" value="adh_short_C2"/>
    <property type="match status" value="1"/>
</dbReference>
<proteinExistence type="inferred from homology"/>
<organism evidence="2 3">
    <name type="scientific">Stella humosa</name>
    <dbReference type="NCBI Taxonomy" id="94"/>
    <lineage>
        <taxon>Bacteria</taxon>
        <taxon>Pseudomonadati</taxon>
        <taxon>Pseudomonadota</taxon>
        <taxon>Alphaproteobacteria</taxon>
        <taxon>Rhodospirillales</taxon>
        <taxon>Stellaceae</taxon>
        <taxon>Stella</taxon>
    </lineage>
</organism>
<dbReference type="PRINTS" id="PR00080">
    <property type="entry name" value="SDRFAMILY"/>
</dbReference>
<gene>
    <name evidence="2" type="ORF">EDC65_3891</name>
</gene>
<evidence type="ECO:0000313" key="3">
    <source>
        <dbReference type="Proteomes" id="UP000278222"/>
    </source>
</evidence>
<dbReference type="InterPro" id="IPR002347">
    <property type="entry name" value="SDR_fam"/>
</dbReference>
<name>A0A3N1KZE2_9PROT</name>
<sequence>MPEATLVTGASQGIGRAIAERLRADGQLVVNLDRRPPADGSDAGPFFLADLDDATATRQALAEIAAAYRVTRLVNNADRDMPGGLADFTVAGFDRAVAANLSQPLLCVQAVLPAMRAAGFGRIVNISSRDALGQERRNLFAATKGAINTITRTWALELAADGITVNAIAPGLIAEDGDAGPQDGNATDARLWNSIALGRPGQPEEVAHAVAFLLDRRASYVTGQLLHVCGGLSIGGLVAP</sequence>
<dbReference type="FunFam" id="3.40.50.720:FF:000084">
    <property type="entry name" value="Short-chain dehydrogenase reductase"/>
    <property type="match status" value="1"/>
</dbReference>
<dbReference type="PANTHER" id="PTHR42760:SF129">
    <property type="entry name" value="OXIDOREDUCTASE"/>
    <property type="match status" value="1"/>
</dbReference>
<dbReference type="PANTHER" id="PTHR42760">
    <property type="entry name" value="SHORT-CHAIN DEHYDROGENASES/REDUCTASES FAMILY MEMBER"/>
    <property type="match status" value="1"/>
</dbReference>
<comment type="caution">
    <text evidence="2">The sequence shown here is derived from an EMBL/GenBank/DDBJ whole genome shotgun (WGS) entry which is preliminary data.</text>
</comment>
<dbReference type="Proteomes" id="UP000278222">
    <property type="component" value="Unassembled WGS sequence"/>
</dbReference>
<dbReference type="EMBL" id="RJKX01000015">
    <property type="protein sequence ID" value="ROP84537.1"/>
    <property type="molecule type" value="Genomic_DNA"/>
</dbReference>
<dbReference type="Gene3D" id="3.40.50.720">
    <property type="entry name" value="NAD(P)-binding Rossmann-like Domain"/>
    <property type="match status" value="1"/>
</dbReference>
<comment type="similarity">
    <text evidence="1">Belongs to the short-chain dehydrogenases/reductases (SDR) family.</text>
</comment>
<evidence type="ECO:0000256" key="1">
    <source>
        <dbReference type="ARBA" id="ARBA00006484"/>
    </source>
</evidence>
<dbReference type="GO" id="GO:0016616">
    <property type="term" value="F:oxidoreductase activity, acting on the CH-OH group of donors, NAD or NADP as acceptor"/>
    <property type="evidence" value="ECO:0007669"/>
    <property type="project" value="TreeGrafter"/>
</dbReference>
<dbReference type="AlphaFoldDB" id="A0A3N1KZE2"/>
<dbReference type="CDD" id="cd05233">
    <property type="entry name" value="SDR_c"/>
    <property type="match status" value="1"/>
</dbReference>
<keyword evidence="3" id="KW-1185">Reference proteome</keyword>
<evidence type="ECO:0000313" key="2">
    <source>
        <dbReference type="EMBL" id="ROP84537.1"/>
    </source>
</evidence>
<dbReference type="InterPro" id="IPR036291">
    <property type="entry name" value="NAD(P)-bd_dom_sf"/>
</dbReference>
<dbReference type="SUPFAM" id="SSF51735">
    <property type="entry name" value="NAD(P)-binding Rossmann-fold domains"/>
    <property type="match status" value="1"/>
</dbReference>
<protein>
    <submittedName>
        <fullName evidence="2">NAD(P)-dependent dehydrogenase (Short-subunit alcohol dehydrogenase family)</fullName>
    </submittedName>
</protein>
<dbReference type="GO" id="GO:0030497">
    <property type="term" value="P:fatty acid elongation"/>
    <property type="evidence" value="ECO:0007669"/>
    <property type="project" value="TreeGrafter"/>
</dbReference>
<dbReference type="OrthoDB" id="9779623at2"/>
<dbReference type="PRINTS" id="PR00081">
    <property type="entry name" value="GDHRDH"/>
</dbReference>
<dbReference type="RefSeq" id="WP_123692538.1">
    <property type="nucleotide sequence ID" value="NZ_AP019700.1"/>
</dbReference>
<accession>A0A3N1KZE2</accession>